<reference evidence="5 6" key="1">
    <citation type="journal article" date="2018" name="Nat. Ecol. Evol.">
        <title>Shark genomes provide insights into elasmobranch evolution and the origin of vertebrates.</title>
        <authorList>
            <person name="Hara Y"/>
            <person name="Yamaguchi K"/>
            <person name="Onimaru K"/>
            <person name="Kadota M"/>
            <person name="Koyanagi M"/>
            <person name="Keeley SD"/>
            <person name="Tatsumi K"/>
            <person name="Tanaka K"/>
            <person name="Motone F"/>
            <person name="Kageyama Y"/>
            <person name="Nozu R"/>
            <person name="Adachi N"/>
            <person name="Nishimura O"/>
            <person name="Nakagawa R"/>
            <person name="Tanegashima C"/>
            <person name="Kiyatake I"/>
            <person name="Matsumoto R"/>
            <person name="Murakumo K"/>
            <person name="Nishida K"/>
            <person name="Terakita A"/>
            <person name="Kuratani S"/>
            <person name="Sato K"/>
            <person name="Hyodo S Kuraku.S."/>
        </authorList>
    </citation>
    <scope>NUCLEOTIDE SEQUENCE [LARGE SCALE GENOMIC DNA]</scope>
</reference>
<dbReference type="STRING" id="137246.A0A401TWT2"/>
<dbReference type="InterPro" id="IPR002291">
    <property type="entry name" value="Phosph_kin_gamma"/>
</dbReference>
<protein>
    <submittedName>
        <fullName evidence="5">Uncharacterized protein</fullName>
    </submittedName>
</protein>
<dbReference type="GO" id="GO:0005964">
    <property type="term" value="C:phosphorylase kinase complex"/>
    <property type="evidence" value="ECO:0007669"/>
    <property type="project" value="InterPro"/>
</dbReference>
<feature type="chain" id="PRO_5019317518" evidence="4">
    <location>
        <begin position="21"/>
        <end position="133"/>
    </location>
</feature>
<dbReference type="OrthoDB" id="419455at2759"/>
<evidence type="ECO:0000313" key="5">
    <source>
        <dbReference type="EMBL" id="GCC47068.1"/>
    </source>
</evidence>
<dbReference type="EMBL" id="BEZZ01208205">
    <property type="protein sequence ID" value="GCC47068.1"/>
    <property type="molecule type" value="Genomic_DNA"/>
</dbReference>
<dbReference type="GO" id="GO:0005524">
    <property type="term" value="F:ATP binding"/>
    <property type="evidence" value="ECO:0007669"/>
    <property type="project" value="InterPro"/>
</dbReference>
<evidence type="ECO:0000313" key="6">
    <source>
        <dbReference type="Proteomes" id="UP000287033"/>
    </source>
</evidence>
<dbReference type="PRINTS" id="PR01049">
    <property type="entry name" value="PHOSPHBKNASE"/>
</dbReference>
<comment type="caution">
    <text evidence="5">The sequence shown here is derived from an EMBL/GenBank/DDBJ whole genome shotgun (WGS) entry which is preliminary data.</text>
</comment>
<organism evidence="5 6">
    <name type="scientific">Chiloscyllium punctatum</name>
    <name type="common">Brownbanded bambooshark</name>
    <name type="synonym">Hemiscyllium punctatum</name>
    <dbReference type="NCBI Taxonomy" id="137246"/>
    <lineage>
        <taxon>Eukaryota</taxon>
        <taxon>Metazoa</taxon>
        <taxon>Chordata</taxon>
        <taxon>Craniata</taxon>
        <taxon>Vertebrata</taxon>
        <taxon>Chondrichthyes</taxon>
        <taxon>Elasmobranchii</taxon>
        <taxon>Galeomorphii</taxon>
        <taxon>Galeoidea</taxon>
        <taxon>Orectolobiformes</taxon>
        <taxon>Hemiscylliidae</taxon>
        <taxon>Chiloscyllium</taxon>
    </lineage>
</organism>
<evidence type="ECO:0000256" key="1">
    <source>
        <dbReference type="ARBA" id="ARBA00022527"/>
    </source>
</evidence>
<gene>
    <name evidence="5" type="ORF">chiPu_0031375</name>
</gene>
<dbReference type="GO" id="GO:0004689">
    <property type="term" value="F:phosphorylase kinase activity"/>
    <property type="evidence" value="ECO:0007669"/>
    <property type="project" value="InterPro"/>
</dbReference>
<dbReference type="PANTHER" id="PTHR44592:SF3">
    <property type="entry name" value="SECRETED PROTEIN"/>
    <property type="match status" value="1"/>
</dbReference>
<dbReference type="PANTHER" id="PTHR44592">
    <property type="entry name" value="NUDIX HYDROLASE DOMAIN-CONTAINING PROTEIN"/>
    <property type="match status" value="1"/>
</dbReference>
<feature type="signal peptide" evidence="4">
    <location>
        <begin position="1"/>
        <end position="20"/>
    </location>
</feature>
<keyword evidence="4" id="KW-0732">Signal</keyword>
<keyword evidence="3" id="KW-0418">Kinase</keyword>
<dbReference type="AlphaFoldDB" id="A0A401TWT2"/>
<dbReference type="Proteomes" id="UP000287033">
    <property type="component" value="Unassembled WGS sequence"/>
</dbReference>
<dbReference type="GO" id="GO:0005516">
    <property type="term" value="F:calmodulin binding"/>
    <property type="evidence" value="ECO:0007669"/>
    <property type="project" value="InterPro"/>
</dbReference>
<sequence length="133" mass="14997">LSRSLCVSVSLSLCLSLSLSLSVSLSLSLSVSLSPLPPAQVAVWITRACIRINENYRRVKLVTKETLITDPYTIKAVRRLIDGCAFRIYGHWVKKGQYQNRAALFENSPKTLLQTTIDMDGENEQELEYIYTD</sequence>
<keyword evidence="2" id="KW-0808">Transferase</keyword>
<keyword evidence="1" id="KW-0723">Serine/threonine-protein kinase</keyword>
<evidence type="ECO:0000256" key="3">
    <source>
        <dbReference type="ARBA" id="ARBA00022777"/>
    </source>
</evidence>
<evidence type="ECO:0000256" key="2">
    <source>
        <dbReference type="ARBA" id="ARBA00022679"/>
    </source>
</evidence>
<accession>A0A401TWT2</accession>
<evidence type="ECO:0000256" key="4">
    <source>
        <dbReference type="SAM" id="SignalP"/>
    </source>
</evidence>
<name>A0A401TWT2_CHIPU</name>
<keyword evidence="6" id="KW-1185">Reference proteome</keyword>
<dbReference type="GO" id="GO:0005977">
    <property type="term" value="P:glycogen metabolic process"/>
    <property type="evidence" value="ECO:0007669"/>
    <property type="project" value="InterPro"/>
</dbReference>
<feature type="non-terminal residue" evidence="5">
    <location>
        <position position="1"/>
    </location>
</feature>
<proteinExistence type="predicted"/>